<proteinExistence type="predicted"/>
<keyword evidence="2" id="KW-1185">Reference proteome</keyword>
<dbReference type="RefSeq" id="WP_249247806.1">
    <property type="nucleotide sequence ID" value="NZ_JAKIKT010000001.1"/>
</dbReference>
<organism evidence="1 2">
    <name type="scientific">Shewanella corallii</name>
    <dbReference type="NCBI Taxonomy" id="560080"/>
    <lineage>
        <taxon>Bacteria</taxon>
        <taxon>Pseudomonadati</taxon>
        <taxon>Pseudomonadota</taxon>
        <taxon>Gammaproteobacteria</taxon>
        <taxon>Alteromonadales</taxon>
        <taxon>Shewanellaceae</taxon>
        <taxon>Shewanella</taxon>
    </lineage>
</organism>
<dbReference type="Proteomes" id="UP001202831">
    <property type="component" value="Unassembled WGS sequence"/>
</dbReference>
<dbReference type="Pfam" id="PF12703">
    <property type="entry name" value="ptaRNA1_toxin"/>
    <property type="match status" value="1"/>
</dbReference>
<gene>
    <name evidence="1" type="ORF">L2725_04395</name>
</gene>
<comment type="caution">
    <text evidence="1">The sequence shown here is derived from an EMBL/GenBank/DDBJ whole genome shotgun (WGS) entry which is preliminary data.</text>
</comment>
<evidence type="ECO:0000313" key="1">
    <source>
        <dbReference type="EMBL" id="MCL2913025.1"/>
    </source>
</evidence>
<sequence length="75" mass="8134">MTTATITEIRTAIHHAATQLAGLPYVDQESAIELGEVTESIVNMCTLLRYQAESGTLNPTDFKLATSIIDRALRG</sequence>
<evidence type="ECO:0000313" key="2">
    <source>
        <dbReference type="Proteomes" id="UP001202831"/>
    </source>
</evidence>
<dbReference type="EMBL" id="JAKIKT010000001">
    <property type="protein sequence ID" value="MCL2913025.1"/>
    <property type="molecule type" value="Genomic_DNA"/>
</dbReference>
<name>A0ABT0N4B8_9GAMM</name>
<reference evidence="1 2" key="1">
    <citation type="submission" date="2022-01" db="EMBL/GenBank/DDBJ databases">
        <title>Whole genome-based taxonomy of the Shewanellaceae.</title>
        <authorList>
            <person name="Martin-Rodriguez A.J."/>
        </authorList>
    </citation>
    <scope>NUCLEOTIDE SEQUENCE [LARGE SCALE GENOMIC DNA]</scope>
    <source>
        <strain evidence="1 2">DSM 21332</strain>
    </source>
</reference>
<protein>
    <submittedName>
        <fullName evidence="1">Type I toxin-antitoxin system ptaRNA1 family toxin</fullName>
    </submittedName>
</protein>
<accession>A0ABT0N4B8</accession>
<dbReference type="InterPro" id="IPR024640">
    <property type="entry name" value="Toxin-antitoxin_type_1_toxin"/>
</dbReference>